<dbReference type="Gene3D" id="3.40.50.12780">
    <property type="entry name" value="N-terminal domain of ligase-like"/>
    <property type="match status" value="1"/>
</dbReference>
<evidence type="ECO:0000256" key="2">
    <source>
        <dbReference type="ARBA" id="ARBA00022598"/>
    </source>
</evidence>
<comment type="caution">
    <text evidence="7">The sequence shown here is derived from an EMBL/GenBank/DDBJ whole genome shotgun (WGS) entry which is preliminary data.</text>
</comment>
<dbReference type="PANTHER" id="PTHR42921:SF1">
    <property type="entry name" value="ACETOACETYL-COA SYNTHETASE"/>
    <property type="match status" value="1"/>
</dbReference>
<dbReference type="CDD" id="cd05943">
    <property type="entry name" value="AACS"/>
    <property type="match status" value="1"/>
</dbReference>
<dbReference type="SUPFAM" id="SSF56801">
    <property type="entry name" value="Acetyl-CoA synthetase-like"/>
    <property type="match status" value="1"/>
</dbReference>
<dbReference type="NCBIfam" id="NF002937">
    <property type="entry name" value="PRK03584.1"/>
    <property type="match status" value="1"/>
</dbReference>
<sequence length="680" mass="76564">MASEHIPTHAERKEPLWKPDRRFIESSQMKRYLDWLFVKKGLYFRDYHDLWDWSTTDLEDFWLSIWQFFNVICHDDYQEVIEKPASGQIGTRWFTGATLNYAEHIFRNKTNERPALLYQSERSPLKSLSWSELEQQVASVAEFLRQNGVQPGDRVVSVLPNIPEAVVAFLATNSVGAVWSSCSPDFGTASIIDRFRPIEPKVLFAIDGYVYGGKEIDKTDALSDLQSALPTVKKVVWIPYLNPSFEPPASPRNKAISWNTVLETIPIAPLAFEPVPFEHPIWILFSSGTTGKPKAITHSVGGCLLEHLKALSLHQDVQPGDRYFWYSTTGWMMWNYSVASLLAGATLVLYDGSAVSPDMDVLWNLAERAKVNHFGAGAAYLLACMRAGVSFTGHSKLAHLKTIGSTGSPLPPEGFRWVYESVKKNVWLVSLSGGTDVCSGFVGGCPLLPVYEGEIQCRMLGCKLESFDENALPVRNELGEMVILEPMPSMPVYFWNDPDHQRYKASYFEQYEGIWRHGDWIKITDRKTVIIYGRSDATLNRDGVRIGTSEIYSAVESLPQVADSLVVCLELHGGRYFMPLFVVLKDAPNRQATELDEATAQPIRQALRTQYSPRHVPDIIYQVPEIPYTISGKKVEMPVKKILMGASPERVANPDTLRNPSALDTYIQLADTLKSDLLVK</sequence>
<dbReference type="Gene3D" id="3.30.300.30">
    <property type="match status" value="1"/>
</dbReference>
<keyword evidence="8" id="KW-1185">Reference proteome</keyword>
<dbReference type="InterPro" id="IPR032387">
    <property type="entry name" value="ACAS_N"/>
</dbReference>
<dbReference type="OrthoDB" id="9778383at2"/>
<organism evidence="7 8">
    <name type="scientific">Larkinella arboricola</name>
    <dbReference type="NCBI Taxonomy" id="643671"/>
    <lineage>
        <taxon>Bacteria</taxon>
        <taxon>Pseudomonadati</taxon>
        <taxon>Bacteroidota</taxon>
        <taxon>Cytophagia</taxon>
        <taxon>Cytophagales</taxon>
        <taxon>Spirosomataceae</taxon>
        <taxon>Larkinella</taxon>
    </lineage>
</organism>
<dbReference type="Proteomes" id="UP000248790">
    <property type="component" value="Unassembled WGS sequence"/>
</dbReference>
<dbReference type="GO" id="GO:0006629">
    <property type="term" value="P:lipid metabolic process"/>
    <property type="evidence" value="ECO:0007669"/>
    <property type="project" value="InterPro"/>
</dbReference>
<accession>A0A327X6M2</accession>
<comment type="similarity">
    <text evidence="1">Belongs to the ATP-dependent AMP-binding enzyme family.</text>
</comment>
<feature type="domain" description="Acetyl-coenzyme A synthetase N-terminal" evidence="6">
    <location>
        <begin position="47"/>
        <end position="104"/>
    </location>
</feature>
<evidence type="ECO:0000256" key="4">
    <source>
        <dbReference type="ARBA" id="ARBA00022840"/>
    </source>
</evidence>
<evidence type="ECO:0000313" key="8">
    <source>
        <dbReference type="Proteomes" id="UP000248790"/>
    </source>
</evidence>
<dbReference type="EMBL" id="QLMC01000001">
    <property type="protein sequence ID" value="RAK02687.1"/>
    <property type="molecule type" value="Genomic_DNA"/>
</dbReference>
<dbReference type="RefSeq" id="WP_111627476.1">
    <property type="nucleotide sequence ID" value="NZ_QLMC01000001.1"/>
</dbReference>
<evidence type="ECO:0000313" key="7">
    <source>
        <dbReference type="EMBL" id="RAK02687.1"/>
    </source>
</evidence>
<protein>
    <submittedName>
        <fullName evidence="7">Acetoacetyl-CoA synthetase</fullName>
    </submittedName>
</protein>
<evidence type="ECO:0000256" key="1">
    <source>
        <dbReference type="ARBA" id="ARBA00006432"/>
    </source>
</evidence>
<dbReference type="InterPro" id="IPR000873">
    <property type="entry name" value="AMP-dep_synth/lig_dom"/>
</dbReference>
<evidence type="ECO:0000256" key="3">
    <source>
        <dbReference type="ARBA" id="ARBA00022741"/>
    </source>
</evidence>
<keyword evidence="3" id="KW-0547">Nucleotide-binding</keyword>
<dbReference type="AlphaFoldDB" id="A0A327X6M2"/>
<evidence type="ECO:0000259" key="6">
    <source>
        <dbReference type="Pfam" id="PF16177"/>
    </source>
</evidence>
<dbReference type="NCBIfam" id="TIGR01217">
    <property type="entry name" value="ac_ac_CoA_syn"/>
    <property type="match status" value="1"/>
</dbReference>
<gene>
    <name evidence="7" type="ORF">LX87_00807</name>
</gene>
<dbReference type="InterPro" id="IPR045851">
    <property type="entry name" value="AMP-bd_C_sf"/>
</dbReference>
<dbReference type="GO" id="GO:0030729">
    <property type="term" value="F:acetoacetate-CoA ligase activity"/>
    <property type="evidence" value="ECO:0007669"/>
    <property type="project" value="InterPro"/>
</dbReference>
<feature type="domain" description="AMP-dependent synthetase/ligase" evidence="5">
    <location>
        <begin position="108"/>
        <end position="486"/>
    </location>
</feature>
<dbReference type="GO" id="GO:0005524">
    <property type="term" value="F:ATP binding"/>
    <property type="evidence" value="ECO:0007669"/>
    <property type="project" value="UniProtKB-KW"/>
</dbReference>
<dbReference type="InterPro" id="IPR042099">
    <property type="entry name" value="ANL_N_sf"/>
</dbReference>
<name>A0A327X6M2_LARAB</name>
<keyword evidence="2" id="KW-0436">Ligase</keyword>
<dbReference type="PROSITE" id="PS00455">
    <property type="entry name" value="AMP_BINDING"/>
    <property type="match status" value="1"/>
</dbReference>
<reference evidence="7 8" key="1">
    <citation type="submission" date="2018-06" db="EMBL/GenBank/DDBJ databases">
        <title>Genomic Encyclopedia of Archaeal and Bacterial Type Strains, Phase II (KMG-II): from individual species to whole genera.</title>
        <authorList>
            <person name="Goeker M."/>
        </authorList>
    </citation>
    <scope>NUCLEOTIDE SEQUENCE [LARGE SCALE GENOMIC DNA]</scope>
    <source>
        <strain evidence="7 8">DSM 21851</strain>
    </source>
</reference>
<dbReference type="Pfam" id="PF00501">
    <property type="entry name" value="AMP-binding"/>
    <property type="match status" value="1"/>
</dbReference>
<dbReference type="Pfam" id="PF16177">
    <property type="entry name" value="ACAS_N"/>
    <property type="match status" value="1"/>
</dbReference>
<dbReference type="InterPro" id="IPR020845">
    <property type="entry name" value="AMP-binding_CS"/>
</dbReference>
<proteinExistence type="inferred from homology"/>
<evidence type="ECO:0000259" key="5">
    <source>
        <dbReference type="Pfam" id="PF00501"/>
    </source>
</evidence>
<dbReference type="PANTHER" id="PTHR42921">
    <property type="entry name" value="ACETOACETYL-COA SYNTHETASE"/>
    <property type="match status" value="1"/>
</dbReference>
<dbReference type="InterPro" id="IPR005914">
    <property type="entry name" value="Acac_CoA_synth"/>
</dbReference>
<keyword evidence="4" id="KW-0067">ATP-binding</keyword>